<dbReference type="PANTHER" id="PTHR24045">
    <property type="match status" value="1"/>
</dbReference>
<evidence type="ECO:0000256" key="1">
    <source>
        <dbReference type="ARBA" id="ARBA00007583"/>
    </source>
</evidence>
<evidence type="ECO:0000259" key="6">
    <source>
        <dbReference type="Pfam" id="PF17102"/>
    </source>
</evidence>
<evidence type="ECO:0000256" key="2">
    <source>
        <dbReference type="ARBA" id="ARBA00022679"/>
    </source>
</evidence>
<feature type="domain" description="Stealth protein CR1 conserved region 1" evidence="5">
    <location>
        <begin position="196"/>
        <end position="218"/>
    </location>
</feature>
<dbReference type="EMBL" id="CP093326">
    <property type="protein sequence ID" value="UNK47455.1"/>
    <property type="molecule type" value="Genomic_DNA"/>
</dbReference>
<gene>
    <name evidence="8" type="ORF">MNQ99_09070</name>
</gene>
<dbReference type="Pfam" id="PF17103">
    <property type="entry name" value="Stealth_CR4"/>
    <property type="match status" value="1"/>
</dbReference>
<feature type="domain" description="Stealth protein CR2 conserved region 2" evidence="4">
    <location>
        <begin position="243"/>
        <end position="348"/>
    </location>
</feature>
<keyword evidence="9" id="KW-1185">Reference proteome</keyword>
<dbReference type="InterPro" id="IPR021520">
    <property type="entry name" value="Stealth_CR2"/>
</dbReference>
<dbReference type="PANTHER" id="PTHR24045:SF0">
    <property type="entry name" value="N-ACETYLGLUCOSAMINE-1-PHOSPHOTRANSFERASE SUBUNITS ALPHA_BETA"/>
    <property type="match status" value="1"/>
</dbReference>
<comment type="similarity">
    <text evidence="1">Belongs to the stealth family.</text>
</comment>
<dbReference type="Proteomes" id="UP000829069">
    <property type="component" value="Chromosome"/>
</dbReference>
<dbReference type="InterPro" id="IPR031357">
    <property type="entry name" value="Stealth_CR3"/>
</dbReference>
<dbReference type="RefSeq" id="WP_241915194.1">
    <property type="nucleotide sequence ID" value="NZ_CP093326.1"/>
</dbReference>
<dbReference type="Pfam" id="PF17102">
    <property type="entry name" value="Stealth_CR3"/>
    <property type="match status" value="1"/>
</dbReference>
<evidence type="ECO:0000259" key="5">
    <source>
        <dbReference type="Pfam" id="PF17101"/>
    </source>
</evidence>
<feature type="domain" description="Stealth protein CR4 conserved region 4" evidence="7">
    <location>
        <begin position="470"/>
        <end position="514"/>
    </location>
</feature>
<protein>
    <submittedName>
        <fullName evidence="8">Stealth family protein</fullName>
    </submittedName>
</protein>
<evidence type="ECO:0000256" key="3">
    <source>
        <dbReference type="ARBA" id="ARBA00023169"/>
    </source>
</evidence>
<reference evidence="8 9" key="1">
    <citation type="submission" date="2022-03" db="EMBL/GenBank/DDBJ databases">
        <title>Isotopic signatures of nitrous oxide derived from detoxification processes.</title>
        <authorList>
            <person name="Behrendt U."/>
            <person name="Buchen C."/>
            <person name="Well R."/>
            <person name="Ulrich A."/>
            <person name="Rohe L."/>
            <person name="Kolb S."/>
            <person name="Schloter M."/>
            <person name="Horn M.A."/>
            <person name="Augustin J."/>
        </authorList>
    </citation>
    <scope>NUCLEOTIDE SEQUENCE [LARGE SCALE GENOMIC DNA]</scope>
    <source>
        <strain evidence="8 9">S4-C24</strain>
    </source>
</reference>
<sequence length="516" mass="56955">MIAAVRGWFARTLPRPMARALFNLVYGRTGMQRGIKRAVDHTRLRVHHTELTEGEAAVSVAGGLLPARSVARFSAVQAVADNRALLVGALEAAGIAFRDATLPGDGPTLDIAPRQLQQAVAAVAHAAEGRPVYVLSGKGHGPYPVADAKPAQGEPLTIFEALEAGGVVLADQRHGCVLSVAAGPRRTLPWYSDVTFPIDAVYTWVDGADPEWAAEKAEAWRQAVDHGGDGGSRYSEYSANEARFRQHDELRYSMRSLDYFAPWINHVYLVTAGQAPDWLDLTNPRITLVHHREIFADPGALPTFNSHAIEAQLHRIRGLSEHFLYLNDDVFFGRHVEPELFFLGNGLTKMFLSSKAVDFGPSSPEDLPVDSAARRNRALLEEAFGRTMSYKFQHVVHPERVSTLARVEQQFPDQVRATTLAKFRTPEDVSVASAVAHYYGYLIGTTVPGRLSYRYCDISQPSAQGKLLRLLRDRSSDVFCLNEVDSTGLDQADLDRMMQEFLAEYFPVPCSFEVQG</sequence>
<dbReference type="InterPro" id="IPR031358">
    <property type="entry name" value="Stealth_CR1"/>
</dbReference>
<dbReference type="InterPro" id="IPR047141">
    <property type="entry name" value="Stealth"/>
</dbReference>
<dbReference type="Pfam" id="PF11380">
    <property type="entry name" value="Stealth_CR2"/>
    <property type="match status" value="1"/>
</dbReference>
<evidence type="ECO:0000313" key="9">
    <source>
        <dbReference type="Proteomes" id="UP000829069"/>
    </source>
</evidence>
<evidence type="ECO:0000313" key="8">
    <source>
        <dbReference type="EMBL" id="UNK47455.1"/>
    </source>
</evidence>
<accession>A0ABY3WAU8</accession>
<name>A0ABY3WAU8_9MICC</name>
<evidence type="ECO:0000259" key="4">
    <source>
        <dbReference type="Pfam" id="PF11380"/>
    </source>
</evidence>
<evidence type="ECO:0000259" key="7">
    <source>
        <dbReference type="Pfam" id="PF17103"/>
    </source>
</evidence>
<dbReference type="Pfam" id="PF17101">
    <property type="entry name" value="Stealth_CR1"/>
    <property type="match status" value="1"/>
</dbReference>
<keyword evidence="2" id="KW-0808">Transferase</keyword>
<proteinExistence type="inferred from homology"/>
<feature type="domain" description="Stealth protein CR3 conserved region 3" evidence="6">
    <location>
        <begin position="393"/>
        <end position="441"/>
    </location>
</feature>
<keyword evidence="3" id="KW-0270">Exopolysaccharide synthesis</keyword>
<dbReference type="InterPro" id="IPR031356">
    <property type="entry name" value="Stealth_CR4"/>
</dbReference>
<organism evidence="8 9">
    <name type="scientific">Arthrobacter sulfonylureivorans</name>
    <dbReference type="NCBI Taxonomy" id="2486855"/>
    <lineage>
        <taxon>Bacteria</taxon>
        <taxon>Bacillati</taxon>
        <taxon>Actinomycetota</taxon>
        <taxon>Actinomycetes</taxon>
        <taxon>Micrococcales</taxon>
        <taxon>Micrococcaceae</taxon>
        <taxon>Arthrobacter</taxon>
    </lineage>
</organism>